<feature type="repeat" description="RCC1" evidence="1">
    <location>
        <begin position="911"/>
        <end position="963"/>
    </location>
</feature>
<dbReference type="InterPro" id="IPR048344">
    <property type="entry name" value="Zw10_middle"/>
</dbReference>
<proteinExistence type="predicted"/>
<name>A0ABQ7QZB9_PLUXY</name>
<evidence type="ECO:0000259" key="3">
    <source>
        <dbReference type="Pfam" id="PF20666"/>
    </source>
</evidence>
<dbReference type="InterPro" id="IPR046362">
    <property type="entry name" value="Zw10/DSL1_C_sf"/>
</dbReference>
<dbReference type="Pfam" id="PF22766">
    <property type="entry name" value="ZW10_C2"/>
    <property type="match status" value="1"/>
</dbReference>
<feature type="domain" description="ZW10 C-terminal helical" evidence="4">
    <location>
        <begin position="610"/>
        <end position="715"/>
    </location>
</feature>
<feature type="repeat" description="RCC1" evidence="1">
    <location>
        <begin position="1019"/>
        <end position="1076"/>
    </location>
</feature>
<evidence type="ECO:0000313" key="5">
    <source>
        <dbReference type="EMBL" id="KAG7310349.1"/>
    </source>
</evidence>
<feature type="repeat" description="RCC1" evidence="1">
    <location>
        <begin position="964"/>
        <end position="1018"/>
    </location>
</feature>
<dbReference type="Proteomes" id="UP000823941">
    <property type="component" value="Chromosome 5"/>
</dbReference>
<reference evidence="5 6" key="1">
    <citation type="submission" date="2021-06" db="EMBL/GenBank/DDBJ databases">
        <title>A haploid diamondback moth (Plutella xylostella L.) genome assembly resolves 31 chromosomes and identifies a diamide resistance mutation.</title>
        <authorList>
            <person name="Ward C.M."/>
            <person name="Perry K.D."/>
            <person name="Baker G."/>
            <person name="Powis K."/>
            <person name="Heckel D.G."/>
            <person name="Baxter S.W."/>
        </authorList>
    </citation>
    <scope>NUCLEOTIDE SEQUENCE [LARGE SCALE GENOMIC DNA]</scope>
    <source>
        <strain evidence="5 6">LV</strain>
        <tissue evidence="5">Single pupa</tissue>
    </source>
</reference>
<dbReference type="Pfam" id="PF20665">
    <property type="entry name" value="Zw10_middle"/>
    <property type="match status" value="1"/>
</dbReference>
<feature type="domain" description="Centromere/kinetochore protein zw10 C-terminal" evidence="3">
    <location>
        <begin position="457"/>
        <end position="586"/>
    </location>
</feature>
<dbReference type="EMBL" id="JAHIBW010000005">
    <property type="protein sequence ID" value="KAG7310349.1"/>
    <property type="molecule type" value="Genomic_DNA"/>
</dbReference>
<organism evidence="5 6">
    <name type="scientific">Plutella xylostella</name>
    <name type="common">Diamondback moth</name>
    <name type="synonym">Plutella maculipennis</name>
    <dbReference type="NCBI Taxonomy" id="51655"/>
    <lineage>
        <taxon>Eukaryota</taxon>
        <taxon>Metazoa</taxon>
        <taxon>Ecdysozoa</taxon>
        <taxon>Arthropoda</taxon>
        <taxon>Hexapoda</taxon>
        <taxon>Insecta</taxon>
        <taxon>Pterygota</taxon>
        <taxon>Neoptera</taxon>
        <taxon>Endopterygota</taxon>
        <taxon>Lepidoptera</taxon>
        <taxon>Glossata</taxon>
        <taxon>Ditrysia</taxon>
        <taxon>Yponomeutoidea</taxon>
        <taxon>Plutellidae</taxon>
        <taxon>Plutella</taxon>
    </lineage>
</organism>
<sequence>MTDTQSLPSPRIGLEESNNMELYDVDEVLKTIFDSSESNNWKPEDKRPLIKNEIEKLKTELRQFLDESDYDVVAIVDESKNLCLESNDILQEMEACKKEIEEETMAEILKSIESHDTIAKELDRVNFTLNIICDIVACGKYMKEYEENKRVGSFTEAVETTTKLMQQLENPAEGFPSLAIYETYKQMALSTWECLTSDLMEQFYKFFSWSSKAEDKKTEINIDLKIDDSPDCLDVLEALIYCKELPVKVSEFASFLLTEVLVNFIHTECCVYPDTDELITITVYKGRSKPVYDVVIANIRVLFHHLGNKLNLDLGQEQTIMQMIGSEICLEFSDILVRECLIDTIPNSINEMQTYGIITTEIEELQRFLTKVKFFPDEGFSILYYLNNIDVLFAEKASQHYLETARAIMLKDLSSTMSIGVETIPNDNESEKPGKINDAGIEAALQILDSTIPKSLFYFPRCMISKTAQELLDLIYMMMEQAVQCSDVVGKRIYISARLIFELYESVVPYYHENFLQTIPQYVALFHNNCMYLAHNLQTFGDKWLVLMEGREPDYPITFVDLVPKLRELGQRQLAAHLQQQRKQILDNIRASDLNCIVVKDVLGENAEQAIRQCLRQLQLLKNVWIGVFPANLFTSLMATLVNMLADELAHRACSAEDVSAEMAAQLGDIYTVVVKKAPNLFQKPEDIEEHVATWTKLQELILILGGSLKDIEKLFQYPISKKSDRRVYVWGLAETGALGVHLPRGTSRKKYKNNFSYAWHPMRSSFAERFDVTEIACGYGFTVASIKTDEQHKVFGTGINTDSQIGYHAPRMGHPLEILLSPAPIYIPYKSLETQVIGLDAGRAHTLVLTDNEGVYTLGNNAYGQCGRKINPNEEHRGSMVSHNIKSLGKEKITSVCCGQDHSLFVTESGKVFACGWGADGQTGLGHYDNQAIPAQVKGDITSERVVKVASTGDCVLALNEHGELFGWGNSEYGQVPMAKTQQQVNMSYALVNFTKGLGRIVDIASGGSFCMIANEHGDVFVWGYGLLGLGPNVQHADKPKQIPPALFGRNEFNPECMVQKVACGIGHLAAITNNGDLYMWGRNRHGCLGLGNSKDQNFPLRVAVGAHVLKVVCSVDHTLAMCRPFV</sequence>
<feature type="domain" description="Centromere/kinetochore protein zw10 middle" evidence="2">
    <location>
        <begin position="206"/>
        <end position="409"/>
    </location>
</feature>
<dbReference type="Pfam" id="PF00415">
    <property type="entry name" value="RCC1"/>
    <property type="match status" value="3"/>
</dbReference>
<evidence type="ECO:0000259" key="2">
    <source>
        <dbReference type="Pfam" id="PF20665"/>
    </source>
</evidence>
<feature type="repeat" description="RCC1" evidence="1">
    <location>
        <begin position="726"/>
        <end position="789"/>
    </location>
</feature>
<feature type="repeat" description="RCC1" evidence="1">
    <location>
        <begin position="1077"/>
        <end position="1126"/>
    </location>
</feature>
<feature type="repeat" description="RCC1" evidence="1">
    <location>
        <begin position="854"/>
        <end position="910"/>
    </location>
</feature>
<dbReference type="Pfam" id="PF13540">
    <property type="entry name" value="RCC1_2"/>
    <property type="match status" value="2"/>
</dbReference>
<dbReference type="InterPro" id="IPR009091">
    <property type="entry name" value="RCC1/BLIP-II"/>
</dbReference>
<dbReference type="PROSITE" id="PS00626">
    <property type="entry name" value="RCC1_2"/>
    <property type="match status" value="2"/>
</dbReference>
<dbReference type="PRINTS" id="PR00633">
    <property type="entry name" value="RCCNDNSATION"/>
</dbReference>
<keyword evidence="6" id="KW-1185">Reference proteome</keyword>
<dbReference type="PANTHER" id="PTHR46337">
    <property type="entry name" value="RCC1-LIKE G EXCHANGING FACTOR-LIKE PROTEIN"/>
    <property type="match status" value="1"/>
</dbReference>
<protein>
    <submittedName>
        <fullName evidence="5">Uncharacterized protein</fullName>
    </submittedName>
</protein>
<dbReference type="Gene3D" id="1.10.357.150">
    <property type="match status" value="1"/>
</dbReference>
<accession>A0ABQ7QZB9</accession>
<dbReference type="SUPFAM" id="SSF50985">
    <property type="entry name" value="RCC1/BLIP-II"/>
    <property type="match status" value="1"/>
</dbReference>
<dbReference type="InterPro" id="IPR048343">
    <property type="entry name" value="ZW10_C"/>
</dbReference>
<comment type="caution">
    <text evidence="5">The sequence shown here is derived from an EMBL/GenBank/DDBJ whole genome shotgun (WGS) entry which is preliminary data.</text>
</comment>
<dbReference type="Gene3D" id="2.130.10.30">
    <property type="entry name" value="Regulator of chromosome condensation 1/beta-lactamase-inhibitor protein II"/>
    <property type="match status" value="2"/>
</dbReference>
<gene>
    <name evidence="5" type="ORF">JYU34_003122</name>
</gene>
<dbReference type="PANTHER" id="PTHR46337:SF1">
    <property type="entry name" value="RCC1-LIKE G EXCHANGING FACTOR-LIKE PROTEIN"/>
    <property type="match status" value="1"/>
</dbReference>
<dbReference type="InterPro" id="IPR055148">
    <property type="entry name" value="ZW10_C_2"/>
</dbReference>
<evidence type="ECO:0000313" key="6">
    <source>
        <dbReference type="Proteomes" id="UP000823941"/>
    </source>
</evidence>
<evidence type="ECO:0000256" key="1">
    <source>
        <dbReference type="PROSITE-ProRule" id="PRU00235"/>
    </source>
</evidence>
<dbReference type="Pfam" id="PF20666">
    <property type="entry name" value="ZW10_C"/>
    <property type="match status" value="1"/>
</dbReference>
<dbReference type="InterPro" id="IPR000408">
    <property type="entry name" value="Reg_chr_condens"/>
</dbReference>
<dbReference type="InterPro" id="IPR053035">
    <property type="entry name" value="Mitochondrial_GEF_domain"/>
</dbReference>
<dbReference type="PROSITE" id="PS50012">
    <property type="entry name" value="RCC1_3"/>
    <property type="match status" value="7"/>
</dbReference>
<evidence type="ECO:0000259" key="4">
    <source>
        <dbReference type="Pfam" id="PF22766"/>
    </source>
</evidence>
<feature type="repeat" description="RCC1" evidence="1">
    <location>
        <begin position="793"/>
        <end position="853"/>
    </location>
</feature>